<dbReference type="Proteomes" id="UP000271974">
    <property type="component" value="Unassembled WGS sequence"/>
</dbReference>
<reference evidence="15 16" key="1">
    <citation type="submission" date="2019-01" db="EMBL/GenBank/DDBJ databases">
        <title>A draft genome assembly of the solar-powered sea slug Elysia chlorotica.</title>
        <authorList>
            <person name="Cai H."/>
            <person name="Li Q."/>
            <person name="Fang X."/>
            <person name="Li J."/>
            <person name="Curtis N.E."/>
            <person name="Altenburger A."/>
            <person name="Shibata T."/>
            <person name="Feng M."/>
            <person name="Maeda T."/>
            <person name="Schwartz J.A."/>
            <person name="Shigenobu S."/>
            <person name="Lundholm N."/>
            <person name="Nishiyama T."/>
            <person name="Yang H."/>
            <person name="Hasebe M."/>
            <person name="Li S."/>
            <person name="Pierce S.K."/>
            <person name="Wang J."/>
        </authorList>
    </citation>
    <scope>NUCLEOTIDE SEQUENCE [LARGE SCALE GENOMIC DNA]</scope>
    <source>
        <strain evidence="15">EC2010</strain>
        <tissue evidence="15">Whole organism of an adult</tissue>
    </source>
</reference>
<keyword evidence="4" id="KW-0479">Metal-binding</keyword>
<evidence type="ECO:0000256" key="3">
    <source>
        <dbReference type="ARBA" id="ARBA00012264"/>
    </source>
</evidence>
<evidence type="ECO:0000313" key="16">
    <source>
        <dbReference type="Proteomes" id="UP000271974"/>
    </source>
</evidence>
<gene>
    <name evidence="15" type="ORF">EGW08_000905</name>
</gene>
<name>A0A3S1I326_ELYCH</name>
<evidence type="ECO:0000256" key="6">
    <source>
        <dbReference type="ARBA" id="ARBA00022824"/>
    </source>
</evidence>
<keyword evidence="9" id="KW-0560">Oxidoreductase</keyword>
<dbReference type="PANTHER" id="PTHR10730">
    <property type="entry name" value="PROCOLLAGEN-LYSINE,2-OXOGLUTARATE 5-DIOXYGENASE/GLYCOSYLTRANSFERASE 25 FAMILY MEMBER"/>
    <property type="match status" value="1"/>
</dbReference>
<dbReference type="AlphaFoldDB" id="A0A3S1I326"/>
<keyword evidence="8" id="KW-0223">Dioxygenase</keyword>
<evidence type="ECO:0000256" key="13">
    <source>
        <dbReference type="SAM" id="SignalP"/>
    </source>
</evidence>
<comment type="catalytic activity">
    <reaction evidence="12">
        <text>L-lysyl-[collagen] + 2-oxoglutarate + O2 = (5R)-5-hydroxy-L-lysyl-[collagen] + succinate + CO2</text>
        <dbReference type="Rhea" id="RHEA:16569"/>
        <dbReference type="Rhea" id="RHEA-COMP:12751"/>
        <dbReference type="Rhea" id="RHEA-COMP:12752"/>
        <dbReference type="ChEBI" id="CHEBI:15379"/>
        <dbReference type="ChEBI" id="CHEBI:16526"/>
        <dbReference type="ChEBI" id="CHEBI:16810"/>
        <dbReference type="ChEBI" id="CHEBI:29969"/>
        <dbReference type="ChEBI" id="CHEBI:30031"/>
        <dbReference type="ChEBI" id="CHEBI:133442"/>
        <dbReference type="EC" id="1.14.11.4"/>
    </reaction>
</comment>
<dbReference type="STRING" id="188477.A0A3S1I326"/>
<keyword evidence="5 13" id="KW-0732">Signal</keyword>
<comment type="cofactor">
    <cofactor evidence="1">
        <name>L-ascorbate</name>
        <dbReference type="ChEBI" id="CHEBI:38290"/>
    </cofactor>
</comment>
<accession>A0A3S1I326</accession>
<evidence type="ECO:0000256" key="12">
    <source>
        <dbReference type="ARBA" id="ARBA00047930"/>
    </source>
</evidence>
<dbReference type="InterPro" id="IPR005123">
    <property type="entry name" value="Oxoglu/Fe-dep_dioxygenase_dom"/>
</dbReference>
<dbReference type="GO" id="GO:0005783">
    <property type="term" value="C:endoplasmic reticulum"/>
    <property type="evidence" value="ECO:0007669"/>
    <property type="project" value="UniProtKB-SubCell"/>
</dbReference>
<dbReference type="PROSITE" id="PS51471">
    <property type="entry name" value="FE2OG_OXY"/>
    <property type="match status" value="1"/>
</dbReference>
<evidence type="ECO:0000259" key="14">
    <source>
        <dbReference type="PROSITE" id="PS51471"/>
    </source>
</evidence>
<dbReference type="Pfam" id="PF03171">
    <property type="entry name" value="2OG-FeII_Oxy"/>
    <property type="match status" value="1"/>
</dbReference>
<comment type="subcellular location">
    <subcellularLocation>
        <location evidence="2">Endoplasmic reticulum</location>
    </subcellularLocation>
</comment>
<comment type="caution">
    <text evidence="15">The sequence shown here is derived from an EMBL/GenBank/DDBJ whole genome shotgun (WGS) entry which is preliminary data.</text>
</comment>
<keyword evidence="16" id="KW-1185">Reference proteome</keyword>
<evidence type="ECO:0000256" key="4">
    <source>
        <dbReference type="ARBA" id="ARBA00022723"/>
    </source>
</evidence>
<evidence type="ECO:0000256" key="11">
    <source>
        <dbReference type="ARBA" id="ARBA00023180"/>
    </source>
</evidence>
<evidence type="ECO:0000256" key="9">
    <source>
        <dbReference type="ARBA" id="ARBA00023002"/>
    </source>
</evidence>
<dbReference type="GO" id="GO:0008475">
    <property type="term" value="F:procollagen-lysine 5-dioxygenase activity"/>
    <property type="evidence" value="ECO:0007669"/>
    <property type="project" value="UniProtKB-EC"/>
</dbReference>
<dbReference type="Pfam" id="PF25342">
    <property type="entry name" value="GT_PLOD"/>
    <property type="match status" value="1"/>
</dbReference>
<protein>
    <recommendedName>
        <fullName evidence="3">procollagen-lysine 5-dioxygenase</fullName>
        <ecNumber evidence="3">1.14.11.4</ecNumber>
    </recommendedName>
</protein>
<dbReference type="GO" id="GO:0005506">
    <property type="term" value="F:iron ion binding"/>
    <property type="evidence" value="ECO:0007669"/>
    <property type="project" value="InterPro"/>
</dbReference>
<keyword evidence="6" id="KW-0256">Endoplasmic reticulum</keyword>
<evidence type="ECO:0000256" key="1">
    <source>
        <dbReference type="ARBA" id="ARBA00001961"/>
    </source>
</evidence>
<dbReference type="EMBL" id="RQTK01000014">
    <property type="protein sequence ID" value="RUS91291.1"/>
    <property type="molecule type" value="Genomic_DNA"/>
</dbReference>
<dbReference type="InterPro" id="IPR057589">
    <property type="entry name" value="GT_PLOD"/>
</dbReference>
<keyword evidence="10" id="KW-0408">Iron</keyword>
<dbReference type="EC" id="1.14.11.4" evidence="3"/>
<feature type="domain" description="Fe2OG dioxygenase" evidence="14">
    <location>
        <begin position="646"/>
        <end position="742"/>
    </location>
</feature>
<dbReference type="OrthoDB" id="69177at2759"/>
<keyword evidence="7" id="KW-0847">Vitamin C</keyword>
<feature type="signal peptide" evidence="13">
    <location>
        <begin position="1"/>
        <end position="30"/>
    </location>
</feature>
<evidence type="ECO:0000256" key="7">
    <source>
        <dbReference type="ARBA" id="ARBA00022896"/>
    </source>
</evidence>
<evidence type="ECO:0000256" key="2">
    <source>
        <dbReference type="ARBA" id="ARBA00004240"/>
    </source>
</evidence>
<dbReference type="InterPro" id="IPR006620">
    <property type="entry name" value="Pro_4_hyd_alph"/>
</dbReference>
<organism evidence="15 16">
    <name type="scientific">Elysia chlorotica</name>
    <name type="common">Eastern emerald elysia</name>
    <name type="synonym">Sea slug</name>
    <dbReference type="NCBI Taxonomy" id="188477"/>
    <lineage>
        <taxon>Eukaryota</taxon>
        <taxon>Metazoa</taxon>
        <taxon>Spiralia</taxon>
        <taxon>Lophotrochozoa</taxon>
        <taxon>Mollusca</taxon>
        <taxon>Gastropoda</taxon>
        <taxon>Heterobranchia</taxon>
        <taxon>Euthyneura</taxon>
        <taxon>Panpulmonata</taxon>
        <taxon>Sacoglossa</taxon>
        <taxon>Placobranchoidea</taxon>
        <taxon>Plakobranchidae</taxon>
        <taxon>Elysia</taxon>
    </lineage>
</organism>
<keyword evidence="11" id="KW-0325">Glycoprotein</keyword>
<evidence type="ECO:0000313" key="15">
    <source>
        <dbReference type="EMBL" id="RUS91291.1"/>
    </source>
</evidence>
<feature type="chain" id="PRO_5018542988" description="procollagen-lysine 5-dioxygenase" evidence="13">
    <location>
        <begin position="31"/>
        <end position="742"/>
    </location>
</feature>
<evidence type="ECO:0000256" key="10">
    <source>
        <dbReference type="ARBA" id="ARBA00023004"/>
    </source>
</evidence>
<proteinExistence type="predicted"/>
<dbReference type="Gene3D" id="2.60.120.620">
    <property type="entry name" value="q2cbj1_9rhob like domain"/>
    <property type="match status" value="1"/>
</dbReference>
<dbReference type="SMART" id="SM00702">
    <property type="entry name" value="P4Hc"/>
    <property type="match status" value="1"/>
</dbReference>
<dbReference type="GO" id="GO:0031418">
    <property type="term" value="F:L-ascorbic acid binding"/>
    <property type="evidence" value="ECO:0007669"/>
    <property type="project" value="UniProtKB-KW"/>
</dbReference>
<dbReference type="Gene3D" id="3.90.550.10">
    <property type="entry name" value="Spore Coat Polysaccharide Biosynthesis Protein SpsA, Chain A"/>
    <property type="match status" value="1"/>
</dbReference>
<dbReference type="InterPro" id="IPR044861">
    <property type="entry name" value="IPNS-like_FE2OG_OXY"/>
</dbReference>
<evidence type="ECO:0000256" key="5">
    <source>
        <dbReference type="ARBA" id="ARBA00022729"/>
    </source>
</evidence>
<dbReference type="InterPro" id="IPR029044">
    <property type="entry name" value="Nucleotide-diphossugar_trans"/>
</dbReference>
<dbReference type="InterPro" id="IPR050757">
    <property type="entry name" value="Collagen_mod_GT25"/>
</dbReference>
<evidence type="ECO:0000256" key="8">
    <source>
        <dbReference type="ARBA" id="ARBA00022964"/>
    </source>
</evidence>
<sequence length="742" mass="85423">MPWNCEHIMGPKQVCRGAVFLTLCLAVTLASLDTESPKTDHELLVVTIATEENDGFRQFMKSAKKYGFDVKVFGMGLEWQGGTMESIGGGHKINILKEGLKPYKDRKDLILMFVDSYDVIITESKETLLEKFYKFNARVLFAAENTCWPDRSLADKYPGVKESEKRYLNSGGFIGFAQEVYEMVTYQPIKNDEDDQLFYTQIFLNRGLRHEWGMKLDTRAEIFQNLNHALGEIMIKYKGSHSFMYNVKTGTTPIVIHGNGPIKAEFFRLANYLADGWTATAGCQACKEDLLDLVSLKESDYPVVLIASFIEYPTPFIREFFEQLAGLNYPKSRIQIYIHNSVALHTAAVEKFVSEHEAEYMRVVVTAPERRVSERVARDWTVEECIRTNCNYLLMLDSIVQVTNPDLLTGLIKQNRSIIAPMLKRPGKLWSNFWGALNFDGFYARSEDYMDIAEYNKLGLWNVPHLSNALLIQGHRLPALKGAHSASLTVDPDMSFCQVARKKMVFMYVDNQVYWGHLVNAESFETNHLNNELFNIFQNPLDWKRRYIHKDYEKSLEEGAVIEQPCQDVYWFPIVSDTFCDEFVAEFENYGQWSGGTNHDPRLAGAYENVPTVDIHMNQVGLEQQWLKFLEVYVRPLQESVFTGYFHNPPQAIMNFIVRYKPEEQPYLRPHHDASTYTINIALNRPGIDFEGGGCRFVRYNCSITSPRKGWMFMHPGRLTHFHEGLRTTAGTRYIMISFVDP</sequence>
<dbReference type="PANTHER" id="PTHR10730:SF45">
    <property type="entry name" value="PROCOLLAGEN-LYSINE,2-OXOGLUTARATE 5-DIOXYGENASE"/>
    <property type="match status" value="1"/>
</dbReference>